<dbReference type="STRING" id="1108044.GOOTI_204_00370"/>
<proteinExistence type="predicted"/>
<evidence type="ECO:0000313" key="2">
    <source>
        <dbReference type="Proteomes" id="UP000005038"/>
    </source>
</evidence>
<dbReference type="PANTHER" id="PTHR34129:SF1">
    <property type="entry name" value="DUF952 DOMAIN-CONTAINING PROTEIN"/>
    <property type="match status" value="1"/>
</dbReference>
<dbReference type="AlphaFoldDB" id="H5TS01"/>
<comment type="caution">
    <text evidence="1">The sequence shown here is derived from an EMBL/GenBank/DDBJ whole genome shotgun (WGS) entry which is preliminary data.</text>
</comment>
<dbReference type="Pfam" id="PF06108">
    <property type="entry name" value="DUF952"/>
    <property type="match status" value="1"/>
</dbReference>
<dbReference type="Gene3D" id="3.20.170.20">
    <property type="entry name" value="Protein of unknown function DUF952"/>
    <property type="match status" value="1"/>
</dbReference>
<evidence type="ECO:0008006" key="3">
    <source>
        <dbReference type="Google" id="ProtNLM"/>
    </source>
</evidence>
<dbReference type="Proteomes" id="UP000005038">
    <property type="component" value="Unassembled WGS sequence"/>
</dbReference>
<accession>H5TS01</accession>
<evidence type="ECO:0000313" key="1">
    <source>
        <dbReference type="EMBL" id="GAB36259.1"/>
    </source>
</evidence>
<gene>
    <name evidence="1" type="ORF">GOOTI_204_00370</name>
</gene>
<keyword evidence="2" id="KW-1185">Reference proteome</keyword>
<dbReference type="PANTHER" id="PTHR34129">
    <property type="entry name" value="BLR1139 PROTEIN"/>
    <property type="match status" value="1"/>
</dbReference>
<dbReference type="RefSeq" id="WP_007240442.1">
    <property type="nucleotide sequence ID" value="NZ_BAFB01000204.1"/>
</dbReference>
<organism evidence="1 2">
    <name type="scientific">Gordonia otitidis (strain DSM 44809 / CCUG 52243 / JCM 12355 / NBRC 100426 / IFM 10032)</name>
    <dbReference type="NCBI Taxonomy" id="1108044"/>
    <lineage>
        <taxon>Bacteria</taxon>
        <taxon>Bacillati</taxon>
        <taxon>Actinomycetota</taxon>
        <taxon>Actinomycetes</taxon>
        <taxon>Mycobacteriales</taxon>
        <taxon>Gordoniaceae</taxon>
        <taxon>Gordonia</taxon>
    </lineage>
</organism>
<dbReference type="EMBL" id="BAFB01000204">
    <property type="protein sequence ID" value="GAB36259.1"/>
    <property type="molecule type" value="Genomic_DNA"/>
</dbReference>
<protein>
    <recommendedName>
        <fullName evidence="3">Glutathione S-transferase</fullName>
    </recommendedName>
</protein>
<name>H5TS01_GORO1</name>
<sequence>MFDETRGGYGAAVTRSTERQATRYLVHLMSHADWQAVQRSRGAEYSELRPPSLSEVGFVHLSTPQQVHLPANPFYEDERDLVALIVDTALIDDEIRWEPGTSDDPADMRFPHLYGPLPLTAVVEETSYPRGADGRFPPFGEGRASR</sequence>
<dbReference type="InterPro" id="IPR009297">
    <property type="entry name" value="DUF952"/>
</dbReference>
<reference evidence="1" key="1">
    <citation type="submission" date="2012-02" db="EMBL/GenBank/DDBJ databases">
        <title>Whole genome shotgun sequence of Gordonia otitidis NBRC 100426.</title>
        <authorList>
            <person name="Yoshida I."/>
            <person name="Hosoyama A."/>
            <person name="Tsuchikane K."/>
            <person name="Katsumata H."/>
            <person name="Yamazaki S."/>
            <person name="Fujita N."/>
        </authorList>
    </citation>
    <scope>NUCLEOTIDE SEQUENCE [LARGE SCALE GENOMIC DNA]</scope>
    <source>
        <strain evidence="1">NBRC 100426</strain>
    </source>
</reference>
<dbReference type="SUPFAM" id="SSF56399">
    <property type="entry name" value="ADP-ribosylation"/>
    <property type="match status" value="1"/>
</dbReference>